<feature type="domain" description="AMP-dependent synthetase/ligase" evidence="2">
    <location>
        <begin position="40"/>
        <end position="218"/>
    </location>
</feature>
<dbReference type="Pfam" id="PF00501">
    <property type="entry name" value="AMP-binding"/>
    <property type="match status" value="1"/>
</dbReference>
<dbReference type="SUPFAM" id="SSF56801">
    <property type="entry name" value="Acetyl-CoA synthetase-like"/>
    <property type="match status" value="1"/>
</dbReference>
<dbReference type="InterPro" id="IPR000873">
    <property type="entry name" value="AMP-dep_synth/lig_dom"/>
</dbReference>
<evidence type="ECO:0000313" key="3">
    <source>
        <dbReference type="EMBL" id="BDZ41295.1"/>
    </source>
</evidence>
<evidence type="ECO:0000313" key="4">
    <source>
        <dbReference type="Proteomes" id="UP001321475"/>
    </source>
</evidence>
<feature type="compositionally biased region" description="Polar residues" evidence="1">
    <location>
        <begin position="266"/>
        <end position="294"/>
    </location>
</feature>
<evidence type="ECO:0000256" key="1">
    <source>
        <dbReference type="SAM" id="MobiDB-lite"/>
    </source>
</evidence>
<dbReference type="InterPro" id="IPR050237">
    <property type="entry name" value="ATP-dep_AMP-bd_enzyme"/>
</dbReference>
<accession>A0ABN6XC01</accession>
<proteinExistence type="predicted"/>
<dbReference type="InterPro" id="IPR020845">
    <property type="entry name" value="AMP-binding_CS"/>
</dbReference>
<dbReference type="Gene3D" id="3.40.50.12780">
    <property type="entry name" value="N-terminal domain of ligase-like"/>
    <property type="match status" value="1"/>
</dbReference>
<name>A0ABN6XC01_9CELL</name>
<sequence>MLMHAVPAPEDAHALRAAIATALDGGPPVATDLPLPGPVGAAVVPEGTALLVTTSGSTGTPRTVALRADALVASATATHARLGGPGQWLLALPTTHVAGLQVIVRSHVAGVDPVVPTPDGPRGTGLLVDLVRRAGPGRRYASLVPTQLHRVLTGATAGHVDGLEALDALRTLDAILVGGAATPPATLAQARDHGLRVVTTYGMSETCGGCVYDGVPLPGVDVRQVGGVLEIAGPVLAAGYVGPPGTPQGGFTTDPATGRRWFRTNDLGTVTRTRATPSDPSGSTPSRSWAAPTT</sequence>
<dbReference type="PANTHER" id="PTHR43767">
    <property type="entry name" value="LONG-CHAIN-FATTY-ACID--COA LIGASE"/>
    <property type="match status" value="1"/>
</dbReference>
<dbReference type="PROSITE" id="PS00455">
    <property type="entry name" value="AMP_BINDING"/>
    <property type="match status" value="1"/>
</dbReference>
<dbReference type="InterPro" id="IPR042099">
    <property type="entry name" value="ANL_N_sf"/>
</dbReference>
<reference evidence="4" key="1">
    <citation type="journal article" date="2019" name="Int. J. Syst. Evol. Microbiol.">
        <title>The Global Catalogue of Microorganisms (GCM) 10K type strain sequencing project: providing services to taxonomists for standard genome sequencing and annotation.</title>
        <authorList>
            <consortium name="The Broad Institute Genomics Platform"/>
            <consortium name="The Broad Institute Genome Sequencing Center for Infectious Disease"/>
            <person name="Wu L."/>
            <person name="Ma J."/>
        </authorList>
    </citation>
    <scope>NUCLEOTIDE SEQUENCE [LARGE SCALE GENOMIC DNA]</scope>
    <source>
        <strain evidence="4">NBRC 108565</strain>
    </source>
</reference>
<keyword evidence="4" id="KW-1185">Reference proteome</keyword>
<organism evidence="3 4">
    <name type="scientific">Paraoerskovia sediminicola</name>
    <dbReference type="NCBI Taxonomy" id="1138587"/>
    <lineage>
        <taxon>Bacteria</taxon>
        <taxon>Bacillati</taxon>
        <taxon>Actinomycetota</taxon>
        <taxon>Actinomycetes</taxon>
        <taxon>Micrococcales</taxon>
        <taxon>Cellulomonadaceae</taxon>
        <taxon>Paraoerskovia</taxon>
    </lineage>
</organism>
<dbReference type="EMBL" id="AP027729">
    <property type="protein sequence ID" value="BDZ41295.1"/>
    <property type="molecule type" value="Genomic_DNA"/>
</dbReference>
<protein>
    <recommendedName>
        <fullName evidence="2">AMP-dependent synthetase/ligase domain-containing protein</fullName>
    </recommendedName>
</protein>
<feature type="region of interest" description="Disordered" evidence="1">
    <location>
        <begin position="265"/>
        <end position="294"/>
    </location>
</feature>
<dbReference type="Proteomes" id="UP001321475">
    <property type="component" value="Chromosome"/>
</dbReference>
<evidence type="ECO:0000259" key="2">
    <source>
        <dbReference type="Pfam" id="PF00501"/>
    </source>
</evidence>
<dbReference type="PANTHER" id="PTHR43767:SF1">
    <property type="entry name" value="NONRIBOSOMAL PEPTIDE SYNTHASE PES1 (EUROFUNG)-RELATED"/>
    <property type="match status" value="1"/>
</dbReference>
<gene>
    <name evidence="3" type="ORF">GCM10025865_05940</name>
</gene>